<feature type="compositionally biased region" description="Low complexity" evidence="7">
    <location>
        <begin position="482"/>
        <end position="496"/>
    </location>
</feature>
<evidence type="ECO:0000256" key="4">
    <source>
        <dbReference type="ARBA" id="ARBA00022692"/>
    </source>
</evidence>
<comment type="similarity">
    <text evidence="2">Belongs to the VirD4/TraG family.</text>
</comment>
<dbReference type="AlphaFoldDB" id="A0A4V2QAS6"/>
<reference evidence="9 10" key="1">
    <citation type="submission" date="2019-03" db="EMBL/GenBank/DDBJ databases">
        <title>Genomic Encyclopedia of Type Strains, Phase IV (KMG-IV): sequencing the most valuable type-strain genomes for metagenomic binning, comparative biology and taxonomic classification.</title>
        <authorList>
            <person name="Goeker M."/>
        </authorList>
    </citation>
    <scope>NUCLEOTIDE SEQUENCE [LARGE SCALE GENOMIC DNA]</scope>
    <source>
        <strain evidence="9 10">DSM 100451</strain>
    </source>
</reference>
<accession>A0A4V2QAS6</accession>
<feature type="transmembrane region" description="Helical" evidence="8">
    <location>
        <begin position="233"/>
        <end position="251"/>
    </location>
</feature>
<keyword evidence="6 8" id="KW-0472">Membrane</keyword>
<gene>
    <name evidence="9" type="ORF">EDD77_13121</name>
</gene>
<dbReference type="InterPro" id="IPR027417">
    <property type="entry name" value="P-loop_NTPase"/>
</dbReference>
<evidence type="ECO:0000313" key="10">
    <source>
        <dbReference type="Proteomes" id="UP000295184"/>
    </source>
</evidence>
<evidence type="ECO:0000256" key="1">
    <source>
        <dbReference type="ARBA" id="ARBA00004651"/>
    </source>
</evidence>
<comment type="subcellular location">
    <subcellularLocation>
        <location evidence="1">Cell membrane</location>
        <topology evidence="1">Multi-pass membrane protein</topology>
    </subcellularLocation>
</comment>
<keyword evidence="3" id="KW-1003">Cell membrane</keyword>
<dbReference type="STRING" id="1650663.GCA_001486665_02507"/>
<comment type="caution">
    <text evidence="9">The sequence shown here is derived from an EMBL/GenBank/DDBJ whole genome shotgun (WGS) entry which is preliminary data.</text>
</comment>
<dbReference type="Proteomes" id="UP000295184">
    <property type="component" value="Unassembled WGS sequence"/>
</dbReference>
<protein>
    <submittedName>
        <fullName evidence="9">Type IV secretion system protein VirD4</fullName>
    </submittedName>
</protein>
<feature type="transmembrane region" description="Helical" evidence="8">
    <location>
        <begin position="53"/>
        <end position="75"/>
    </location>
</feature>
<dbReference type="Pfam" id="PF02534">
    <property type="entry name" value="T4SS-DNA_transf"/>
    <property type="match status" value="1"/>
</dbReference>
<dbReference type="Gene3D" id="3.40.50.300">
    <property type="entry name" value="P-loop containing nucleotide triphosphate hydrolases"/>
    <property type="match status" value="1"/>
</dbReference>
<dbReference type="RefSeq" id="WP_058965491.1">
    <property type="nucleotide sequence ID" value="NZ_CABKVM010000018.1"/>
</dbReference>
<dbReference type="InterPro" id="IPR051539">
    <property type="entry name" value="T4SS-coupling_protein"/>
</dbReference>
<dbReference type="InterPro" id="IPR003688">
    <property type="entry name" value="TraG/VirD4"/>
</dbReference>
<keyword evidence="4 8" id="KW-0812">Transmembrane</keyword>
<dbReference type="PANTHER" id="PTHR37937">
    <property type="entry name" value="CONJUGATIVE TRANSFER: DNA TRANSPORT"/>
    <property type="match status" value="1"/>
</dbReference>
<evidence type="ECO:0000256" key="7">
    <source>
        <dbReference type="SAM" id="MobiDB-lite"/>
    </source>
</evidence>
<dbReference type="OrthoDB" id="9766496at2"/>
<feature type="region of interest" description="Disordered" evidence="7">
    <location>
        <begin position="480"/>
        <end position="503"/>
    </location>
</feature>
<dbReference type="NCBIfam" id="NF045973">
    <property type="entry name" value="conju_CD1115"/>
    <property type="match status" value="1"/>
</dbReference>
<keyword evidence="5 8" id="KW-1133">Transmembrane helix</keyword>
<proteinExistence type="inferred from homology"/>
<dbReference type="CDD" id="cd01127">
    <property type="entry name" value="TrwB_TraG_TraD_VirD4"/>
    <property type="match status" value="1"/>
</dbReference>
<evidence type="ECO:0000256" key="5">
    <source>
        <dbReference type="ARBA" id="ARBA00022989"/>
    </source>
</evidence>
<dbReference type="EMBL" id="SLUM01000031">
    <property type="protein sequence ID" value="TCL53562.1"/>
    <property type="molecule type" value="Genomic_DNA"/>
</dbReference>
<sequence>MRSKHNDEWIFWGILLIPLLWAAAALAQAIEQGDGLSGIVSVFSTLLNDPFSVRWGSHTAGCLLAVLVLYPMAVYCHMLDMADRHPGAEHGTAKWGSAAHLNRKYRNRKKPDQNYLLSAHVQFSMNSHAHRHNLNVVVIGGSGSGKTRFYVKPNAMQCACSYLFLDPKGELLRSLGGLYEEMGIPVTVIDLVHFQGHYNPMAYLETDEDAIKLAFAIVNNTKPKDAPASGDKFWDDSSVMLISAIILYLLYEAPVYEQNFSTLMFMIANCQLSENDMEENPLETLFSRLEERDSDHPAVLQFKSFKLGSTKTLQSVLISAAANLYIFNSRQFAEMTSRDESFLPQLGLEKRAIFCVIPDNDTTFNFLVTILYTQLFDQLFRLADSNPKYNGALPVHVRLMMDEFANVALPKNFKNILAVCRSRNISCDIILQNIAQLKSLFKDDWEGIIGNCDSMVYLGGNEYGTFEYLSKILGKQTERTKSQSISRGSHGSSSESVQTAGRELSMPDEIRRLNDNDCLLLLRSEDPVIDQKYDILKHPNVRFTPDGGGEPFVMPGDHMAQATTITMDMVDQLTQREISPEMYQELHQLQKTYYRKESGHEHHQKPYRKKL</sequence>
<dbReference type="SUPFAM" id="SSF52540">
    <property type="entry name" value="P-loop containing nucleoside triphosphate hydrolases"/>
    <property type="match status" value="1"/>
</dbReference>
<organism evidence="9 10">
    <name type="scientific">Allofournierella massiliensis</name>
    <dbReference type="NCBI Taxonomy" id="1650663"/>
    <lineage>
        <taxon>Bacteria</taxon>
        <taxon>Bacillati</taxon>
        <taxon>Bacillota</taxon>
        <taxon>Clostridia</taxon>
        <taxon>Eubacteriales</taxon>
        <taxon>Oscillospiraceae</taxon>
        <taxon>Allofournierella</taxon>
    </lineage>
</organism>
<dbReference type="GO" id="GO:0005886">
    <property type="term" value="C:plasma membrane"/>
    <property type="evidence" value="ECO:0007669"/>
    <property type="project" value="UniProtKB-SubCell"/>
</dbReference>
<dbReference type="PANTHER" id="PTHR37937:SF1">
    <property type="entry name" value="CONJUGATIVE TRANSFER: DNA TRANSPORT"/>
    <property type="match status" value="1"/>
</dbReference>
<evidence type="ECO:0000256" key="2">
    <source>
        <dbReference type="ARBA" id="ARBA00008806"/>
    </source>
</evidence>
<evidence type="ECO:0000256" key="3">
    <source>
        <dbReference type="ARBA" id="ARBA00022475"/>
    </source>
</evidence>
<evidence type="ECO:0000256" key="8">
    <source>
        <dbReference type="SAM" id="Phobius"/>
    </source>
</evidence>
<evidence type="ECO:0000256" key="6">
    <source>
        <dbReference type="ARBA" id="ARBA00023136"/>
    </source>
</evidence>
<evidence type="ECO:0000313" key="9">
    <source>
        <dbReference type="EMBL" id="TCL53562.1"/>
    </source>
</evidence>
<name>A0A4V2QAS6_9FIRM</name>